<keyword evidence="3" id="KW-1185">Reference proteome</keyword>
<evidence type="ECO:0000259" key="1">
    <source>
        <dbReference type="PROSITE" id="PS50213"/>
    </source>
</evidence>
<dbReference type="Pfam" id="PF00353">
    <property type="entry name" value="HemolysinCabind"/>
    <property type="match status" value="1"/>
</dbReference>
<dbReference type="PROSITE" id="PS00330">
    <property type="entry name" value="HEMOLYSIN_CALCIUM"/>
    <property type="match status" value="3"/>
</dbReference>
<dbReference type="InterPro" id="IPR001343">
    <property type="entry name" value="Hemolysn_Ca-bd"/>
</dbReference>
<dbReference type="Gene3D" id="2.30.180.10">
    <property type="entry name" value="FAS1 domain"/>
    <property type="match status" value="1"/>
</dbReference>
<dbReference type="Gene3D" id="2.150.10.10">
    <property type="entry name" value="Serralysin-like metalloprotease, C-terminal"/>
    <property type="match status" value="1"/>
</dbReference>
<protein>
    <submittedName>
        <fullName evidence="2">Fasciclin domain-containing protein</fullName>
    </submittedName>
</protein>
<dbReference type="PROSITE" id="PS50213">
    <property type="entry name" value="FAS1"/>
    <property type="match status" value="1"/>
</dbReference>
<dbReference type="InterPro" id="IPR018511">
    <property type="entry name" value="Hemolysin-typ_Ca-bd_CS"/>
</dbReference>
<sequence>MDSITGTVVAASGSSGYDQNGNDFDILRDLLITADKISAEPFGGIGLVAALDTVPNLTTFAPNDNAFRDLASSIAALTGNKTPTGEGQTIGFLADTLTLLGKGDASGLLTDILTYHVAPGEFRLADVLALGDGAAVPTLQGTNLQTDLDTTPPSIIDRDDGVRNPGIIATDIEASNGVIHVIDGVLLPVSVSSILSKPGTDLKIGDQGADHFSTGMGNDFVDGNGGRDIMWLGSGNDVAIGGEGNDWISGGSGVDVLLGEAGRDKIYGGAGQDTIDGGAGRDWIAGGSGGDIFVFKHGSNRDVIVDYRDGKDTVDLSGYVGIDGFDDLTVRDGWLGAKIELDDGDSITLVGVRKSQIDAGDFLFADAAVA</sequence>
<evidence type="ECO:0000313" key="3">
    <source>
        <dbReference type="Proteomes" id="UP001597173"/>
    </source>
</evidence>
<dbReference type="SMART" id="SM00554">
    <property type="entry name" value="FAS1"/>
    <property type="match status" value="1"/>
</dbReference>
<dbReference type="InterPro" id="IPR000782">
    <property type="entry name" value="FAS1_domain"/>
</dbReference>
<dbReference type="InterPro" id="IPR050904">
    <property type="entry name" value="Adhesion/Biosynth-related"/>
</dbReference>
<organism evidence="2 3">
    <name type="scientific">Mycoplana ramosa</name>
    <name type="common">Mycoplana bullata</name>
    <dbReference type="NCBI Taxonomy" id="40837"/>
    <lineage>
        <taxon>Bacteria</taxon>
        <taxon>Pseudomonadati</taxon>
        <taxon>Pseudomonadota</taxon>
        <taxon>Alphaproteobacteria</taxon>
        <taxon>Hyphomicrobiales</taxon>
        <taxon>Rhizobiaceae</taxon>
        <taxon>Mycoplana</taxon>
    </lineage>
</organism>
<dbReference type="Pfam" id="PF02469">
    <property type="entry name" value="Fasciclin"/>
    <property type="match status" value="1"/>
</dbReference>
<dbReference type="InterPro" id="IPR011049">
    <property type="entry name" value="Serralysin-like_metalloprot_C"/>
</dbReference>
<dbReference type="PRINTS" id="PR00313">
    <property type="entry name" value="CABNDNGRPT"/>
</dbReference>
<reference evidence="3" key="1">
    <citation type="journal article" date="2019" name="Int. J. Syst. Evol. Microbiol.">
        <title>The Global Catalogue of Microorganisms (GCM) 10K type strain sequencing project: providing services to taxonomists for standard genome sequencing and annotation.</title>
        <authorList>
            <consortium name="The Broad Institute Genomics Platform"/>
            <consortium name="The Broad Institute Genome Sequencing Center for Infectious Disease"/>
            <person name="Wu L."/>
            <person name="Ma J."/>
        </authorList>
    </citation>
    <scope>NUCLEOTIDE SEQUENCE [LARGE SCALE GENOMIC DNA]</scope>
    <source>
        <strain evidence="3">CCUG 55609</strain>
    </source>
</reference>
<dbReference type="SUPFAM" id="SSF51120">
    <property type="entry name" value="beta-Roll"/>
    <property type="match status" value="1"/>
</dbReference>
<dbReference type="PANTHER" id="PTHR10900:SF77">
    <property type="entry name" value="FI19380P1"/>
    <property type="match status" value="1"/>
</dbReference>
<dbReference type="Proteomes" id="UP001597173">
    <property type="component" value="Unassembled WGS sequence"/>
</dbReference>
<dbReference type="InterPro" id="IPR036378">
    <property type="entry name" value="FAS1_dom_sf"/>
</dbReference>
<name>A0ABW3YU68_MYCRA</name>
<dbReference type="PANTHER" id="PTHR10900">
    <property type="entry name" value="PERIOSTIN-RELATED"/>
    <property type="match status" value="1"/>
</dbReference>
<proteinExistence type="predicted"/>
<accession>A0ABW3YU68</accession>
<dbReference type="SUPFAM" id="SSF82153">
    <property type="entry name" value="FAS1 domain"/>
    <property type="match status" value="1"/>
</dbReference>
<dbReference type="EMBL" id="JBHTNF010000002">
    <property type="protein sequence ID" value="MFD1327296.1"/>
    <property type="molecule type" value="Genomic_DNA"/>
</dbReference>
<gene>
    <name evidence="2" type="ORF">ACFQ33_05250</name>
</gene>
<feature type="domain" description="FAS1" evidence="1">
    <location>
        <begin position="11"/>
        <end position="186"/>
    </location>
</feature>
<evidence type="ECO:0000313" key="2">
    <source>
        <dbReference type="EMBL" id="MFD1327296.1"/>
    </source>
</evidence>
<comment type="caution">
    <text evidence="2">The sequence shown here is derived from an EMBL/GenBank/DDBJ whole genome shotgun (WGS) entry which is preliminary data.</text>
</comment>
<dbReference type="RefSeq" id="WP_374834955.1">
    <property type="nucleotide sequence ID" value="NZ_JBHEEW010000001.1"/>
</dbReference>